<dbReference type="RefSeq" id="WP_097040628.1">
    <property type="nucleotide sequence ID" value="NZ_OBQF01000003.1"/>
</dbReference>
<feature type="domain" description="Carboxyltransferase" evidence="4">
    <location>
        <begin position="25"/>
        <end position="300"/>
    </location>
</feature>
<name>A0A285UJ68_9STAP</name>
<evidence type="ECO:0000313" key="5">
    <source>
        <dbReference type="EMBL" id="SOC41930.1"/>
    </source>
</evidence>
<dbReference type="PANTHER" id="PTHR43309:SF5">
    <property type="entry name" value="5-OXOPROLINASE SUBUNIT C"/>
    <property type="match status" value="1"/>
</dbReference>
<evidence type="ECO:0000313" key="6">
    <source>
        <dbReference type="Proteomes" id="UP000219412"/>
    </source>
</evidence>
<evidence type="ECO:0000259" key="4">
    <source>
        <dbReference type="SMART" id="SM00797"/>
    </source>
</evidence>
<accession>A0A285UJ68</accession>
<dbReference type="InterPro" id="IPR029000">
    <property type="entry name" value="Cyclophilin-like_dom_sf"/>
</dbReference>
<dbReference type="SMART" id="SM00797">
    <property type="entry name" value="AHS2"/>
    <property type="match status" value="1"/>
</dbReference>
<proteinExistence type="predicted"/>
<dbReference type="NCBIfam" id="TIGR00724">
    <property type="entry name" value="urea_amlyse_rel"/>
    <property type="match status" value="1"/>
</dbReference>
<reference evidence="6" key="1">
    <citation type="submission" date="2017-08" db="EMBL/GenBank/DDBJ databases">
        <authorList>
            <person name="Varghese N."/>
            <person name="Submissions S."/>
        </authorList>
    </citation>
    <scope>NUCLEOTIDE SEQUENCE [LARGE SCALE GENOMIC DNA]</scope>
    <source>
        <strain evidence="6">DSM 23173</strain>
    </source>
</reference>
<keyword evidence="6" id="KW-1185">Reference proteome</keyword>
<organism evidence="5 6">
    <name type="scientific">Salinicoccus kekensis</name>
    <dbReference type="NCBI Taxonomy" id="714307"/>
    <lineage>
        <taxon>Bacteria</taxon>
        <taxon>Bacillati</taxon>
        <taxon>Bacillota</taxon>
        <taxon>Bacilli</taxon>
        <taxon>Bacillales</taxon>
        <taxon>Staphylococcaceae</taxon>
        <taxon>Salinicoccus</taxon>
    </lineage>
</organism>
<dbReference type="Gene3D" id="2.40.100.10">
    <property type="entry name" value="Cyclophilin-like"/>
    <property type="match status" value="1"/>
</dbReference>
<gene>
    <name evidence="5" type="ORF">SAMN05878391_1462</name>
</gene>
<keyword evidence="3" id="KW-0067">ATP-binding</keyword>
<dbReference type="GO" id="GO:0005524">
    <property type="term" value="F:ATP binding"/>
    <property type="evidence" value="ECO:0007669"/>
    <property type="project" value="UniProtKB-KW"/>
</dbReference>
<dbReference type="AlphaFoldDB" id="A0A285UJ68"/>
<evidence type="ECO:0000256" key="3">
    <source>
        <dbReference type="ARBA" id="ARBA00022840"/>
    </source>
</evidence>
<keyword evidence="2" id="KW-0378">Hydrolase</keyword>
<dbReference type="Proteomes" id="UP000219412">
    <property type="component" value="Unassembled WGS sequence"/>
</dbReference>
<dbReference type="OrthoDB" id="9782422at2"/>
<evidence type="ECO:0000256" key="2">
    <source>
        <dbReference type="ARBA" id="ARBA00022801"/>
    </source>
</evidence>
<protein>
    <submittedName>
        <fullName evidence="5">Biotin-dependent carboxylase-like uncharacterized protein</fullName>
    </submittedName>
</protein>
<dbReference type="Pfam" id="PF02626">
    <property type="entry name" value="CT_A_B"/>
    <property type="match status" value="1"/>
</dbReference>
<keyword evidence="1" id="KW-0547">Nucleotide-binding</keyword>
<dbReference type="PANTHER" id="PTHR43309">
    <property type="entry name" value="5-OXOPROLINASE SUBUNIT C"/>
    <property type="match status" value="1"/>
</dbReference>
<evidence type="ECO:0000256" key="1">
    <source>
        <dbReference type="ARBA" id="ARBA00022741"/>
    </source>
</evidence>
<dbReference type="InterPro" id="IPR003778">
    <property type="entry name" value="CT_A_B"/>
</dbReference>
<sequence length="329" mass="35986">MMTFKVVDPGLFSTVQDAGRTGYQAYGFSPSGAMDYRAHKLVNKLLGNDENAAVLEMTLYGATLEVLKETVIATAGAEAEIMVDDVSYGSGMPIRIMRGEMLKIGKCQSGARIYLGAAGGFDVPEVLGSRSTHTRSAIGGFKGRTLKAGDVLRTVGGEFQNDMKKIKPFEEDDVIRIIPGQQYGRFGDDARDQLFNSEYEITKDSDRMGFRLSGPELAAEDGHDVLSEPTQLGSIQVPKNGQPIILLNDRQTAGGYARIATVALADIPKLVQKPPGEKIIFKEIDVDEAAEEYKKELERIGSDEYFEPLTDFTSVRRRTALKITKLMGV</sequence>
<dbReference type="InterPro" id="IPR052708">
    <property type="entry name" value="PxpC"/>
</dbReference>
<dbReference type="SUPFAM" id="SSF50891">
    <property type="entry name" value="Cyclophilin-like"/>
    <property type="match status" value="1"/>
</dbReference>
<dbReference type="GO" id="GO:0016787">
    <property type="term" value="F:hydrolase activity"/>
    <property type="evidence" value="ECO:0007669"/>
    <property type="project" value="UniProtKB-KW"/>
</dbReference>
<dbReference type="EMBL" id="OBQF01000003">
    <property type="protein sequence ID" value="SOC41930.1"/>
    <property type="molecule type" value="Genomic_DNA"/>
</dbReference>